<dbReference type="CDD" id="cd06588">
    <property type="entry name" value="PhnB_like"/>
    <property type="match status" value="2"/>
</dbReference>
<dbReference type="Pfam" id="PF06983">
    <property type="entry name" value="3-dmu-9_3-mt"/>
    <property type="match status" value="2"/>
</dbReference>
<evidence type="ECO:0000313" key="3">
    <source>
        <dbReference type="Proteomes" id="UP000279859"/>
    </source>
</evidence>
<feature type="domain" description="PhnB-like" evidence="1">
    <location>
        <begin position="149"/>
        <end position="268"/>
    </location>
</feature>
<dbReference type="Gene3D" id="3.30.720.100">
    <property type="match status" value="1"/>
</dbReference>
<dbReference type="OrthoDB" id="9806473at2"/>
<dbReference type="EMBL" id="RDSR01000003">
    <property type="protein sequence ID" value="RNE66835.1"/>
    <property type="molecule type" value="Genomic_DNA"/>
</dbReference>
<dbReference type="InterPro" id="IPR028973">
    <property type="entry name" value="PhnB-like"/>
</dbReference>
<accession>A0A3M8LNA8</accession>
<dbReference type="Proteomes" id="UP000279859">
    <property type="component" value="Unassembled WGS sequence"/>
</dbReference>
<dbReference type="PANTHER" id="PTHR33990">
    <property type="entry name" value="PROTEIN YJDN-RELATED"/>
    <property type="match status" value="1"/>
</dbReference>
<dbReference type="SUPFAM" id="SSF54593">
    <property type="entry name" value="Glyoxalase/Bleomycin resistance protein/Dihydroxybiphenyl dioxygenase"/>
    <property type="match status" value="2"/>
</dbReference>
<name>A0A3M8LNA8_9MICO</name>
<dbReference type="AlphaFoldDB" id="A0A3M8LNA8"/>
<dbReference type="Gene3D" id="3.10.180.10">
    <property type="entry name" value="2,3-Dihydroxybiphenyl 1,2-Dioxygenase, domain 1"/>
    <property type="match status" value="1"/>
</dbReference>
<dbReference type="InterPro" id="IPR029068">
    <property type="entry name" value="Glyas_Bleomycin-R_OHBP_Dase"/>
</dbReference>
<proteinExistence type="predicted"/>
<gene>
    <name evidence="2" type="ORF">EEJ31_03035</name>
</gene>
<protein>
    <submittedName>
        <fullName evidence="2">VOC family protein</fullName>
    </submittedName>
</protein>
<keyword evidence="3" id="KW-1185">Reference proteome</keyword>
<evidence type="ECO:0000313" key="2">
    <source>
        <dbReference type="EMBL" id="RNE66835.1"/>
    </source>
</evidence>
<feature type="domain" description="PhnB-like" evidence="1">
    <location>
        <begin position="3"/>
        <end position="136"/>
    </location>
</feature>
<evidence type="ECO:0000259" key="1">
    <source>
        <dbReference type="Pfam" id="PF06983"/>
    </source>
</evidence>
<comment type="caution">
    <text evidence="2">The sequence shown here is derived from an EMBL/GenBank/DDBJ whole genome shotgun (WGS) entry which is preliminary data.</text>
</comment>
<reference evidence="2 3" key="1">
    <citation type="submission" date="2018-11" db="EMBL/GenBank/DDBJ databases">
        <title>Cryobacterium sp. nov., isolated from rhizosphere soil of lettuce.</title>
        <authorList>
            <person name="Wang Y."/>
        </authorList>
    </citation>
    <scope>NUCLEOTIDE SEQUENCE [LARGE SCALE GENOMIC DNA]</scope>
    <source>
        <strain evidence="2 3">NEAU-85</strain>
    </source>
</reference>
<organism evidence="2 3">
    <name type="scientific">Cryobacterium tepidiphilum</name>
    <dbReference type="NCBI Taxonomy" id="2486026"/>
    <lineage>
        <taxon>Bacteria</taxon>
        <taxon>Bacillati</taxon>
        <taxon>Actinomycetota</taxon>
        <taxon>Actinomycetes</taxon>
        <taxon>Micrococcales</taxon>
        <taxon>Microbacteriaceae</taxon>
        <taxon>Cryobacterium</taxon>
    </lineage>
</organism>
<sequence>MQTITPNLWFNGDAAEAAEFYADAFPHGRVVSTVHYPTENLPDFQKEMAGKPLAVDVDLGGLVITLINAGPEFPINPAISFMLNFDPLVEDDARGSLDRLWAALSAGGQELMALGEYPFSARYGWVQDRYGVNWQLMMTNPGGEQRPFVIPSLMFCGAAQNRAAEAREFYTSVFPSSRTGTVAEYPEQTGPASAGAVMFSDFMLENQWFAAMDSGAEQDFSFTEGVSLAVACEDQAEIDRLWEALSSVPEAEQCGWCKDRFGVSWQIVPANMADLMQRPDAYQKMLAMTKIEIDGF</sequence>
<dbReference type="Gene3D" id="3.30.720.110">
    <property type="match status" value="1"/>
</dbReference>